<keyword evidence="1" id="KW-0732">Signal</keyword>
<name>A0A841HT39_9GAMM</name>
<dbReference type="AlphaFoldDB" id="A0A841HT39"/>
<protein>
    <submittedName>
        <fullName evidence="2">Uncharacterized protein</fullName>
    </submittedName>
</protein>
<evidence type="ECO:0000313" key="3">
    <source>
        <dbReference type="Proteomes" id="UP000588068"/>
    </source>
</evidence>
<feature type="chain" id="PRO_5032913058" evidence="1">
    <location>
        <begin position="20"/>
        <end position="132"/>
    </location>
</feature>
<proteinExistence type="predicted"/>
<sequence>MKKICLLTAVLLAASAVHAAEDYDGKKPLVCAPQSGHDCLPTEKTCKPLKPEAGRDVNLYFDVQKMQVKTPYRNAELPIQSFSNNTKSLVMQGTSLEFAWSATIHRTTGRLAIAIVDREGSYVIFGQCKVKA</sequence>
<keyword evidence="3" id="KW-1185">Reference proteome</keyword>
<accession>A0A841HT39</accession>
<reference evidence="2 3" key="1">
    <citation type="submission" date="2020-08" db="EMBL/GenBank/DDBJ databases">
        <title>Genomic Encyclopedia of Type Strains, Phase IV (KMG-IV): sequencing the most valuable type-strain genomes for metagenomic binning, comparative biology and taxonomic classification.</title>
        <authorList>
            <person name="Goeker M."/>
        </authorList>
    </citation>
    <scope>NUCLEOTIDE SEQUENCE [LARGE SCALE GENOMIC DNA]</scope>
    <source>
        <strain evidence="2 3">DSM 26723</strain>
    </source>
</reference>
<comment type="caution">
    <text evidence="2">The sequence shown here is derived from an EMBL/GenBank/DDBJ whole genome shotgun (WGS) entry which is preliminary data.</text>
</comment>
<dbReference type="Proteomes" id="UP000588068">
    <property type="component" value="Unassembled WGS sequence"/>
</dbReference>
<evidence type="ECO:0000313" key="2">
    <source>
        <dbReference type="EMBL" id="MBB6095172.1"/>
    </source>
</evidence>
<dbReference type="EMBL" id="JACHHZ010000005">
    <property type="protein sequence ID" value="MBB6095172.1"/>
    <property type="molecule type" value="Genomic_DNA"/>
</dbReference>
<dbReference type="RefSeq" id="WP_184334573.1">
    <property type="nucleotide sequence ID" value="NZ_JACHHZ010000005.1"/>
</dbReference>
<evidence type="ECO:0000256" key="1">
    <source>
        <dbReference type="SAM" id="SignalP"/>
    </source>
</evidence>
<organism evidence="2 3">
    <name type="scientific">Povalibacter uvarum</name>
    <dbReference type="NCBI Taxonomy" id="732238"/>
    <lineage>
        <taxon>Bacteria</taxon>
        <taxon>Pseudomonadati</taxon>
        <taxon>Pseudomonadota</taxon>
        <taxon>Gammaproteobacteria</taxon>
        <taxon>Steroidobacterales</taxon>
        <taxon>Steroidobacteraceae</taxon>
        <taxon>Povalibacter</taxon>
    </lineage>
</organism>
<feature type="signal peptide" evidence="1">
    <location>
        <begin position="1"/>
        <end position="19"/>
    </location>
</feature>
<gene>
    <name evidence="2" type="ORF">HNQ60_004062</name>
</gene>